<dbReference type="AlphaFoldDB" id="G4ZC72"/>
<feature type="non-terminal residue" evidence="1">
    <location>
        <position position="1"/>
    </location>
</feature>
<dbReference type="SMR" id="G4ZC72"/>
<protein>
    <submittedName>
        <fullName evidence="1">Uncharacterized protein</fullName>
    </submittedName>
</protein>
<dbReference type="KEGG" id="psoj:PHYSODRAFT_497274"/>
<organism evidence="1 2">
    <name type="scientific">Phytophthora sojae (strain P6497)</name>
    <name type="common">Soybean stem and root rot agent</name>
    <name type="synonym">Phytophthora megasperma f. sp. glycines</name>
    <dbReference type="NCBI Taxonomy" id="1094619"/>
    <lineage>
        <taxon>Eukaryota</taxon>
        <taxon>Sar</taxon>
        <taxon>Stramenopiles</taxon>
        <taxon>Oomycota</taxon>
        <taxon>Peronosporomycetes</taxon>
        <taxon>Peronosporales</taxon>
        <taxon>Peronosporaceae</taxon>
        <taxon>Phytophthora</taxon>
    </lineage>
</organism>
<accession>G4ZC72</accession>
<dbReference type="InParanoid" id="G4ZC72"/>
<gene>
    <name evidence="1" type="ORF">PHYSODRAFT_497274</name>
</gene>
<evidence type="ECO:0000313" key="1">
    <source>
        <dbReference type="EMBL" id="EGZ21353.1"/>
    </source>
</evidence>
<dbReference type="EMBL" id="JH159153">
    <property type="protein sequence ID" value="EGZ21353.1"/>
    <property type="molecule type" value="Genomic_DNA"/>
</dbReference>
<dbReference type="RefSeq" id="XP_009524070.1">
    <property type="nucleotide sequence ID" value="XM_009525775.1"/>
</dbReference>
<evidence type="ECO:0000313" key="2">
    <source>
        <dbReference type="Proteomes" id="UP000002640"/>
    </source>
</evidence>
<reference evidence="1 2" key="1">
    <citation type="journal article" date="2006" name="Science">
        <title>Phytophthora genome sequences uncover evolutionary origins and mechanisms of pathogenesis.</title>
        <authorList>
            <person name="Tyler B.M."/>
            <person name="Tripathy S."/>
            <person name="Zhang X."/>
            <person name="Dehal P."/>
            <person name="Jiang R.H."/>
            <person name="Aerts A."/>
            <person name="Arredondo F.D."/>
            <person name="Baxter L."/>
            <person name="Bensasson D."/>
            <person name="Beynon J.L."/>
            <person name="Chapman J."/>
            <person name="Damasceno C.M."/>
            <person name="Dorrance A.E."/>
            <person name="Dou D."/>
            <person name="Dickerman A.W."/>
            <person name="Dubchak I.L."/>
            <person name="Garbelotto M."/>
            <person name="Gijzen M."/>
            <person name="Gordon S.G."/>
            <person name="Govers F."/>
            <person name="Grunwald N.J."/>
            <person name="Huang W."/>
            <person name="Ivors K.L."/>
            <person name="Jones R.W."/>
            <person name="Kamoun S."/>
            <person name="Krampis K."/>
            <person name="Lamour K.H."/>
            <person name="Lee M.K."/>
            <person name="McDonald W.H."/>
            <person name="Medina M."/>
            <person name="Meijer H.J."/>
            <person name="Nordberg E.K."/>
            <person name="Maclean D.J."/>
            <person name="Ospina-Giraldo M.D."/>
            <person name="Morris P.F."/>
            <person name="Phuntumart V."/>
            <person name="Putnam N.H."/>
            <person name="Rash S."/>
            <person name="Rose J.K."/>
            <person name="Sakihama Y."/>
            <person name="Salamov A.A."/>
            <person name="Savidor A."/>
            <person name="Scheuring C.F."/>
            <person name="Smith B.M."/>
            <person name="Sobral B.W."/>
            <person name="Terry A."/>
            <person name="Torto-Alalibo T.A."/>
            <person name="Win J."/>
            <person name="Xu Z."/>
            <person name="Zhang H."/>
            <person name="Grigoriev I.V."/>
            <person name="Rokhsar D.S."/>
            <person name="Boore J.L."/>
        </authorList>
    </citation>
    <scope>NUCLEOTIDE SEQUENCE [LARGE SCALE GENOMIC DNA]</scope>
    <source>
        <strain evidence="1 2">P6497</strain>
    </source>
</reference>
<dbReference type="Proteomes" id="UP000002640">
    <property type="component" value="Unassembled WGS sequence"/>
</dbReference>
<dbReference type="GeneID" id="20657419"/>
<name>G4ZC72_PHYSP</name>
<proteinExistence type="predicted"/>
<keyword evidence="2" id="KW-1185">Reference proteome</keyword>
<sequence>AKERNEQLHKRLQELDAIKRDMAVQLDRFRLNEQYPPTFYFYFAYSIYLLCMLAS</sequence>